<dbReference type="SUPFAM" id="SSF53474">
    <property type="entry name" value="alpha/beta-Hydrolases"/>
    <property type="match status" value="1"/>
</dbReference>
<feature type="domain" description="AB hydrolase-1" evidence="2">
    <location>
        <begin position="26"/>
        <end position="265"/>
    </location>
</feature>
<sequence length="281" mass="30878">MARVTVDKENHLPVDIHYEDRGSGRPVVLVHGWPLSLGQWEFQVPELLAAGHRVVTFDQRGFGASAKPRGGYDADTLAADLHMLLEHLDLREATLVGFSTGACEAVRYLSRFGNQRVSQLVLVSAAGPYLRRTDAHPEGFLEDGRLREYQRCLTDDRVSFLHRFTTRFFQIAGAPAARPVTPQPLHTRMIMLAASASHRGVMQTLGQAATTDFRNDLRAITVPTLVVHGEADAVLPVEATGARIAEAVSDCRLVRLPGAPHGLIVTRAAEFNRELMAFLEG</sequence>
<dbReference type="PANTHER" id="PTHR43798">
    <property type="entry name" value="MONOACYLGLYCEROL LIPASE"/>
    <property type="match status" value="1"/>
</dbReference>
<evidence type="ECO:0000313" key="4">
    <source>
        <dbReference type="Proteomes" id="UP001500751"/>
    </source>
</evidence>
<gene>
    <name evidence="3" type="ORF">GCM10009839_66860</name>
</gene>
<dbReference type="Gene3D" id="3.40.50.1820">
    <property type="entry name" value="alpha/beta hydrolase"/>
    <property type="match status" value="1"/>
</dbReference>
<dbReference type="Proteomes" id="UP001500751">
    <property type="component" value="Unassembled WGS sequence"/>
</dbReference>
<evidence type="ECO:0000313" key="3">
    <source>
        <dbReference type="EMBL" id="GAA2050805.1"/>
    </source>
</evidence>
<dbReference type="PANTHER" id="PTHR43798:SF31">
    <property type="entry name" value="AB HYDROLASE SUPERFAMILY PROTEIN YCLE"/>
    <property type="match status" value="1"/>
</dbReference>
<dbReference type="PRINTS" id="PR00111">
    <property type="entry name" value="ABHYDROLASE"/>
</dbReference>
<dbReference type="InterPro" id="IPR000073">
    <property type="entry name" value="AB_hydrolase_1"/>
</dbReference>
<evidence type="ECO:0000259" key="2">
    <source>
        <dbReference type="Pfam" id="PF00561"/>
    </source>
</evidence>
<reference evidence="3 4" key="1">
    <citation type="journal article" date="2019" name="Int. J. Syst. Evol. Microbiol.">
        <title>The Global Catalogue of Microorganisms (GCM) 10K type strain sequencing project: providing services to taxonomists for standard genome sequencing and annotation.</title>
        <authorList>
            <consortium name="The Broad Institute Genomics Platform"/>
            <consortium name="The Broad Institute Genome Sequencing Center for Infectious Disease"/>
            <person name="Wu L."/>
            <person name="Ma J."/>
        </authorList>
    </citation>
    <scope>NUCLEOTIDE SEQUENCE [LARGE SCALE GENOMIC DNA]</scope>
    <source>
        <strain evidence="3 4">JCM 16014</strain>
    </source>
</reference>
<dbReference type="Pfam" id="PF00561">
    <property type="entry name" value="Abhydrolase_1"/>
    <property type="match status" value="1"/>
</dbReference>
<organism evidence="3 4">
    <name type="scientific">Catenulispora yoronensis</name>
    <dbReference type="NCBI Taxonomy" id="450799"/>
    <lineage>
        <taxon>Bacteria</taxon>
        <taxon>Bacillati</taxon>
        <taxon>Actinomycetota</taxon>
        <taxon>Actinomycetes</taxon>
        <taxon>Catenulisporales</taxon>
        <taxon>Catenulisporaceae</taxon>
        <taxon>Catenulispora</taxon>
    </lineage>
</organism>
<dbReference type="InterPro" id="IPR000639">
    <property type="entry name" value="Epox_hydrolase-like"/>
</dbReference>
<keyword evidence="4" id="KW-1185">Reference proteome</keyword>
<proteinExistence type="predicted"/>
<protein>
    <submittedName>
        <fullName evidence="3">Bromoperoxidase</fullName>
    </submittedName>
</protein>
<keyword evidence="1" id="KW-0378">Hydrolase</keyword>
<accession>A0ABN2V4F9</accession>
<dbReference type="PRINTS" id="PR00412">
    <property type="entry name" value="EPOXHYDRLASE"/>
</dbReference>
<comment type="caution">
    <text evidence="3">The sequence shown here is derived from an EMBL/GenBank/DDBJ whole genome shotgun (WGS) entry which is preliminary data.</text>
</comment>
<evidence type="ECO:0000256" key="1">
    <source>
        <dbReference type="ARBA" id="ARBA00022801"/>
    </source>
</evidence>
<name>A0ABN2V4F9_9ACTN</name>
<dbReference type="InterPro" id="IPR050266">
    <property type="entry name" value="AB_hydrolase_sf"/>
</dbReference>
<dbReference type="InterPro" id="IPR029058">
    <property type="entry name" value="AB_hydrolase_fold"/>
</dbReference>
<dbReference type="EMBL" id="BAAAQN010000050">
    <property type="protein sequence ID" value="GAA2050805.1"/>
    <property type="molecule type" value="Genomic_DNA"/>
</dbReference>
<dbReference type="RefSeq" id="WP_344669694.1">
    <property type="nucleotide sequence ID" value="NZ_BAAAQN010000050.1"/>
</dbReference>